<name>A0A5N5Q7X7_9AGAM</name>
<evidence type="ECO:0000313" key="2">
    <source>
        <dbReference type="Proteomes" id="UP000383932"/>
    </source>
</evidence>
<evidence type="ECO:0000313" key="1">
    <source>
        <dbReference type="EMBL" id="KAB5587498.1"/>
    </source>
</evidence>
<protein>
    <submittedName>
        <fullName evidence="1">Uncharacterized protein</fullName>
    </submittedName>
</protein>
<keyword evidence="2" id="KW-1185">Reference proteome</keyword>
<dbReference type="EMBL" id="SSOP01001039">
    <property type="protein sequence ID" value="KAB5587498.1"/>
    <property type="molecule type" value="Genomic_DNA"/>
</dbReference>
<dbReference type="AlphaFoldDB" id="A0A5N5Q7X7"/>
<dbReference type="Proteomes" id="UP000383932">
    <property type="component" value="Unassembled WGS sequence"/>
</dbReference>
<accession>A0A5N5Q7X7</accession>
<proteinExistence type="predicted"/>
<organism evidence="1 2">
    <name type="scientific">Ceratobasidium theobromae</name>
    <dbReference type="NCBI Taxonomy" id="1582974"/>
    <lineage>
        <taxon>Eukaryota</taxon>
        <taxon>Fungi</taxon>
        <taxon>Dikarya</taxon>
        <taxon>Basidiomycota</taxon>
        <taxon>Agaricomycotina</taxon>
        <taxon>Agaricomycetes</taxon>
        <taxon>Cantharellales</taxon>
        <taxon>Ceratobasidiaceae</taxon>
        <taxon>Ceratobasidium</taxon>
    </lineage>
</organism>
<dbReference type="OrthoDB" id="6613063at2759"/>
<gene>
    <name evidence="1" type="ORF">CTheo_9063</name>
</gene>
<reference evidence="1 2" key="1">
    <citation type="journal article" date="2019" name="Fungal Biol. Biotechnol.">
        <title>Draft genome sequence of fastidious pathogen Ceratobasidium theobromae, which causes vascular-streak dieback in Theobroma cacao.</title>
        <authorList>
            <person name="Ali S.S."/>
            <person name="Asman A."/>
            <person name="Shao J."/>
            <person name="Firmansyah A.P."/>
            <person name="Susilo A.W."/>
            <person name="Rosmana A."/>
            <person name="McMahon P."/>
            <person name="Junaid M."/>
            <person name="Guest D."/>
            <person name="Kheng T.Y."/>
            <person name="Meinhardt L.W."/>
            <person name="Bailey B.A."/>
        </authorList>
    </citation>
    <scope>NUCLEOTIDE SEQUENCE [LARGE SCALE GENOMIC DNA]</scope>
    <source>
        <strain evidence="1 2">CT2</strain>
    </source>
</reference>
<sequence>MERFCGSLLPAIKSRRHPFANIDRRVQDLAMLKQIQNLYNIDLNLSRRRRQLVAERRDCIDGYKHIELISRHPDFIIPQGPGLRAKLLATLATRYQKPTDVVKQYLPITVKQWGKVLYSGKGDLIVARETIPLHNGFRDNSFIRYEQLVDRLAHRPNARPVLERRVFYGQLLRIFLVTIPASVHLNTTHPDNVLLATIRRCNVTQVDRSLDTPYYNDMGPLDVVDLRAVHSVVGRVQDSRGFWGIIDRSGPLARSEFLGDEPAERDIEEPVT</sequence>
<comment type="caution">
    <text evidence="1">The sequence shown here is derived from an EMBL/GenBank/DDBJ whole genome shotgun (WGS) entry which is preliminary data.</text>
</comment>